<sequence>MSPEGEGFSSSMTCPGQKDRLRQRVDRRPRRAGARALAAHSLLIYRAIPPKPRAIGASLNRRSCKHAPRSGWGREHVYSKNTHECLRSYLTGRRRPAAGGGRCFHKCPPAPPPPSAVTRPWLFILPPH</sequence>
<feature type="compositionally biased region" description="Basic and acidic residues" evidence="1">
    <location>
        <begin position="17"/>
        <end position="26"/>
    </location>
</feature>
<comment type="caution">
    <text evidence="2">The sequence shown here is derived from an EMBL/GenBank/DDBJ whole genome shotgun (WGS) entry which is preliminary data.</text>
</comment>
<dbReference type="AlphaFoldDB" id="A0A4C1YTF0"/>
<reference evidence="2 3" key="1">
    <citation type="journal article" date="2019" name="Commun. Biol.">
        <title>The bagworm genome reveals a unique fibroin gene that provides high tensile strength.</title>
        <authorList>
            <person name="Kono N."/>
            <person name="Nakamura H."/>
            <person name="Ohtoshi R."/>
            <person name="Tomita M."/>
            <person name="Numata K."/>
            <person name="Arakawa K."/>
        </authorList>
    </citation>
    <scope>NUCLEOTIDE SEQUENCE [LARGE SCALE GENOMIC DNA]</scope>
</reference>
<name>A0A4C1YTF0_EUMVA</name>
<organism evidence="2 3">
    <name type="scientific">Eumeta variegata</name>
    <name type="common">Bagworm moth</name>
    <name type="synonym">Eumeta japonica</name>
    <dbReference type="NCBI Taxonomy" id="151549"/>
    <lineage>
        <taxon>Eukaryota</taxon>
        <taxon>Metazoa</taxon>
        <taxon>Ecdysozoa</taxon>
        <taxon>Arthropoda</taxon>
        <taxon>Hexapoda</taxon>
        <taxon>Insecta</taxon>
        <taxon>Pterygota</taxon>
        <taxon>Neoptera</taxon>
        <taxon>Endopterygota</taxon>
        <taxon>Lepidoptera</taxon>
        <taxon>Glossata</taxon>
        <taxon>Ditrysia</taxon>
        <taxon>Tineoidea</taxon>
        <taxon>Psychidae</taxon>
        <taxon>Oiketicinae</taxon>
        <taxon>Eumeta</taxon>
    </lineage>
</organism>
<evidence type="ECO:0000313" key="3">
    <source>
        <dbReference type="Proteomes" id="UP000299102"/>
    </source>
</evidence>
<feature type="region of interest" description="Disordered" evidence="1">
    <location>
        <begin position="1"/>
        <end position="33"/>
    </location>
</feature>
<accession>A0A4C1YTF0</accession>
<dbReference type="Proteomes" id="UP000299102">
    <property type="component" value="Unassembled WGS sequence"/>
</dbReference>
<keyword evidence="3" id="KW-1185">Reference proteome</keyword>
<proteinExistence type="predicted"/>
<evidence type="ECO:0000313" key="2">
    <source>
        <dbReference type="EMBL" id="GBP79418.1"/>
    </source>
</evidence>
<protein>
    <submittedName>
        <fullName evidence="2">Uncharacterized protein</fullName>
    </submittedName>
</protein>
<evidence type="ECO:0000256" key="1">
    <source>
        <dbReference type="SAM" id="MobiDB-lite"/>
    </source>
</evidence>
<gene>
    <name evidence="2" type="ORF">EVAR_61843_1</name>
</gene>
<dbReference type="EMBL" id="BGZK01001413">
    <property type="protein sequence ID" value="GBP79418.1"/>
    <property type="molecule type" value="Genomic_DNA"/>
</dbReference>